<dbReference type="GO" id="GO:0033588">
    <property type="term" value="C:elongator holoenzyme complex"/>
    <property type="evidence" value="ECO:0007669"/>
    <property type="project" value="InterPro"/>
</dbReference>
<keyword evidence="8" id="KW-0539">Nucleus</keyword>
<comment type="similarity">
    <text evidence="4">Belongs to the ELP5 family.</text>
</comment>
<dbReference type="UniPathway" id="UPA00988"/>
<evidence type="ECO:0000256" key="8">
    <source>
        <dbReference type="ARBA" id="ARBA00023242"/>
    </source>
</evidence>
<evidence type="ECO:0000256" key="5">
    <source>
        <dbReference type="ARBA" id="ARBA00020264"/>
    </source>
</evidence>
<protein>
    <recommendedName>
        <fullName evidence="5">Elongator complex protein 5</fullName>
    </recommendedName>
</protein>
<keyword evidence="6" id="KW-0963">Cytoplasm</keyword>
<proteinExistence type="inferred from homology"/>
<evidence type="ECO:0000256" key="9">
    <source>
        <dbReference type="SAM" id="MobiDB-lite"/>
    </source>
</evidence>
<comment type="pathway">
    <text evidence="3">tRNA modification; 5-methoxycarbonylmethyl-2-thiouridine-tRNA biosynthesis.</text>
</comment>
<evidence type="ECO:0000256" key="2">
    <source>
        <dbReference type="ARBA" id="ARBA00004496"/>
    </source>
</evidence>
<organism evidence="10 11">
    <name type="scientific">Phellinidium pouzarii</name>
    <dbReference type="NCBI Taxonomy" id="167371"/>
    <lineage>
        <taxon>Eukaryota</taxon>
        <taxon>Fungi</taxon>
        <taxon>Dikarya</taxon>
        <taxon>Basidiomycota</taxon>
        <taxon>Agaricomycotina</taxon>
        <taxon>Agaricomycetes</taxon>
        <taxon>Hymenochaetales</taxon>
        <taxon>Hymenochaetaceae</taxon>
        <taxon>Phellinidium</taxon>
    </lineage>
</organism>
<gene>
    <name evidence="10" type="ORF">EW145_g877</name>
</gene>
<name>A0A4S4LIJ1_9AGAM</name>
<dbReference type="GO" id="GO:0005829">
    <property type="term" value="C:cytosol"/>
    <property type="evidence" value="ECO:0007669"/>
    <property type="project" value="TreeGrafter"/>
</dbReference>
<sequence length="510" mass="56408">MSLPLVFFIDWRQRPAFDEQTVETLKRPDIVDIENYYTRSPSSGLWIFEFERKFVGLIAVDASADSLSTQTFSAPAEENIRKPKGKEKKGNKNVASTATIRHFYIAESYRQASAQNDLLTFALKHAFEGSSTVEKIKATPSPFATYLGHALKDAGFVVVDRGPKVGFVASRYTLTYELTREKWVEMQKSSAAQSALPILRGIVDTRLDQELVLVCALYASAGLLNRKSPNAIPCVLDWTSEVRGFHDMPIDWRKRTAAIESAVKKSAKPVTVVIDSVDTLEEDLESPAETYKFLSQILASIRSRNDTSQLVCHLTSLSAVLPLLKQPSFSSSLLHLTAHPPVLLTHIATAYLAPPPSSTSDSFAPENLRFWRVFIPLAERIRDVESLVFGTNGEGGAGGSSLDELVVEVQDDGGVERVLEGWCTTKGGSIALEDLDSLKSVWRKHVVEHSAPDPTKNLTFNLNLTESQHTSRSQVPLPYEHDGGQKAQILYDPDSADDIDDEDPDEDLDI</sequence>
<evidence type="ECO:0000256" key="6">
    <source>
        <dbReference type="ARBA" id="ARBA00022490"/>
    </source>
</evidence>
<dbReference type="PANTHER" id="PTHR15641:SF1">
    <property type="entry name" value="ELONGATOR COMPLEX PROTEIN 5"/>
    <property type="match status" value="1"/>
</dbReference>
<dbReference type="EMBL" id="SGPK01000020">
    <property type="protein sequence ID" value="THH11101.1"/>
    <property type="molecule type" value="Genomic_DNA"/>
</dbReference>
<dbReference type="Proteomes" id="UP000308199">
    <property type="component" value="Unassembled WGS sequence"/>
</dbReference>
<keyword evidence="7" id="KW-0819">tRNA processing</keyword>
<feature type="compositionally biased region" description="Acidic residues" evidence="9">
    <location>
        <begin position="494"/>
        <end position="510"/>
    </location>
</feature>
<dbReference type="PANTHER" id="PTHR15641">
    <property type="entry name" value="ELONGATOR COMPLEX PROTEIN 5"/>
    <property type="match status" value="1"/>
</dbReference>
<evidence type="ECO:0000313" key="11">
    <source>
        <dbReference type="Proteomes" id="UP000308199"/>
    </source>
</evidence>
<accession>A0A4S4LIJ1</accession>
<dbReference type="Pfam" id="PF10483">
    <property type="entry name" value="Elong_Iki1"/>
    <property type="match status" value="1"/>
</dbReference>
<dbReference type="GO" id="GO:0002098">
    <property type="term" value="P:tRNA wobble uridine modification"/>
    <property type="evidence" value="ECO:0007669"/>
    <property type="project" value="InterPro"/>
</dbReference>
<feature type="region of interest" description="Disordered" evidence="9">
    <location>
        <begin position="467"/>
        <end position="510"/>
    </location>
</feature>
<keyword evidence="11" id="KW-1185">Reference proteome</keyword>
<evidence type="ECO:0000256" key="1">
    <source>
        <dbReference type="ARBA" id="ARBA00004123"/>
    </source>
</evidence>
<evidence type="ECO:0000256" key="4">
    <source>
        <dbReference type="ARBA" id="ARBA00009567"/>
    </source>
</evidence>
<dbReference type="GO" id="GO:0005634">
    <property type="term" value="C:nucleus"/>
    <property type="evidence" value="ECO:0007669"/>
    <property type="project" value="UniProtKB-SubCell"/>
</dbReference>
<reference evidence="10 11" key="1">
    <citation type="submission" date="2019-02" db="EMBL/GenBank/DDBJ databases">
        <title>Genome sequencing of the rare red list fungi Phellinidium pouzarii.</title>
        <authorList>
            <person name="Buettner E."/>
            <person name="Kellner H."/>
        </authorList>
    </citation>
    <scope>NUCLEOTIDE SEQUENCE [LARGE SCALE GENOMIC DNA]</scope>
    <source>
        <strain evidence="10 11">DSM 108285</strain>
    </source>
</reference>
<evidence type="ECO:0000313" key="10">
    <source>
        <dbReference type="EMBL" id="THH11101.1"/>
    </source>
</evidence>
<evidence type="ECO:0000256" key="3">
    <source>
        <dbReference type="ARBA" id="ARBA00005043"/>
    </source>
</evidence>
<comment type="subcellular location">
    <subcellularLocation>
        <location evidence="2">Cytoplasm</location>
    </subcellularLocation>
    <subcellularLocation>
        <location evidence="1">Nucleus</location>
    </subcellularLocation>
</comment>
<dbReference type="OrthoDB" id="166907at2759"/>
<dbReference type="AlphaFoldDB" id="A0A4S4LIJ1"/>
<comment type="caution">
    <text evidence="10">The sequence shown here is derived from an EMBL/GenBank/DDBJ whole genome shotgun (WGS) entry which is preliminary data.</text>
</comment>
<evidence type="ECO:0000256" key="7">
    <source>
        <dbReference type="ARBA" id="ARBA00022694"/>
    </source>
</evidence>
<dbReference type="InterPro" id="IPR019519">
    <property type="entry name" value="Elp5"/>
</dbReference>
<dbReference type="GO" id="GO:0000049">
    <property type="term" value="F:tRNA binding"/>
    <property type="evidence" value="ECO:0007669"/>
    <property type="project" value="TreeGrafter"/>
</dbReference>